<dbReference type="Gene3D" id="1.10.260.40">
    <property type="entry name" value="lambda repressor-like DNA-binding domains"/>
    <property type="match status" value="1"/>
</dbReference>
<dbReference type="Pfam" id="PF00532">
    <property type="entry name" value="Peripla_BP_1"/>
    <property type="match status" value="1"/>
</dbReference>
<accession>A0A1I4ZN56</accession>
<dbReference type="Pfam" id="PF00356">
    <property type="entry name" value="LacI"/>
    <property type="match status" value="1"/>
</dbReference>
<dbReference type="OrthoDB" id="37081at2"/>
<dbReference type="InterPro" id="IPR000843">
    <property type="entry name" value="HTH_LacI"/>
</dbReference>
<dbReference type="GO" id="GO:0000976">
    <property type="term" value="F:transcription cis-regulatory region binding"/>
    <property type="evidence" value="ECO:0007669"/>
    <property type="project" value="TreeGrafter"/>
</dbReference>
<dbReference type="GO" id="GO:0003700">
    <property type="term" value="F:DNA-binding transcription factor activity"/>
    <property type="evidence" value="ECO:0007669"/>
    <property type="project" value="TreeGrafter"/>
</dbReference>
<gene>
    <name evidence="6" type="ORF">SAMN05216219_0943</name>
</gene>
<dbReference type="SUPFAM" id="SSF47413">
    <property type="entry name" value="lambda repressor-like DNA-binding domains"/>
    <property type="match status" value="1"/>
</dbReference>
<organism evidence="6 7">
    <name type="scientific">Mycetocola miduiensis</name>
    <dbReference type="NCBI Taxonomy" id="995034"/>
    <lineage>
        <taxon>Bacteria</taxon>
        <taxon>Bacillati</taxon>
        <taxon>Actinomycetota</taxon>
        <taxon>Actinomycetes</taxon>
        <taxon>Micrococcales</taxon>
        <taxon>Microbacteriaceae</taxon>
        <taxon>Mycetocola</taxon>
    </lineage>
</organism>
<dbReference type="Proteomes" id="UP000198867">
    <property type="component" value="Unassembled WGS sequence"/>
</dbReference>
<dbReference type="PRINTS" id="PR00036">
    <property type="entry name" value="HTHLACI"/>
</dbReference>
<keyword evidence="1" id="KW-0678">Repressor</keyword>
<dbReference type="InterPro" id="IPR028082">
    <property type="entry name" value="Peripla_BP_I"/>
</dbReference>
<dbReference type="PANTHER" id="PTHR30146">
    <property type="entry name" value="LACI-RELATED TRANSCRIPTIONAL REPRESSOR"/>
    <property type="match status" value="1"/>
</dbReference>
<dbReference type="PROSITE" id="PS50932">
    <property type="entry name" value="HTH_LACI_2"/>
    <property type="match status" value="1"/>
</dbReference>
<keyword evidence="7" id="KW-1185">Reference proteome</keyword>
<evidence type="ECO:0000256" key="3">
    <source>
        <dbReference type="ARBA" id="ARBA00023125"/>
    </source>
</evidence>
<dbReference type="AlphaFoldDB" id="A0A1I4ZN56"/>
<dbReference type="Gene3D" id="3.40.50.2300">
    <property type="match status" value="2"/>
</dbReference>
<dbReference type="PANTHER" id="PTHR30146:SF148">
    <property type="entry name" value="HTH-TYPE TRANSCRIPTIONAL REPRESSOR PURR-RELATED"/>
    <property type="match status" value="1"/>
</dbReference>
<dbReference type="SMART" id="SM00354">
    <property type="entry name" value="HTH_LACI"/>
    <property type="match status" value="1"/>
</dbReference>
<proteinExistence type="predicted"/>
<dbReference type="InterPro" id="IPR001761">
    <property type="entry name" value="Peripla_BP/Lac1_sug-bd_dom"/>
</dbReference>
<dbReference type="RefSeq" id="WP_090709272.1">
    <property type="nucleotide sequence ID" value="NZ_FOVM01000002.1"/>
</dbReference>
<evidence type="ECO:0000313" key="6">
    <source>
        <dbReference type="EMBL" id="SFN51694.1"/>
    </source>
</evidence>
<dbReference type="CDD" id="cd01392">
    <property type="entry name" value="HTH_LacI"/>
    <property type="match status" value="1"/>
</dbReference>
<dbReference type="SUPFAM" id="SSF53822">
    <property type="entry name" value="Periplasmic binding protein-like I"/>
    <property type="match status" value="1"/>
</dbReference>
<keyword evidence="2" id="KW-0805">Transcription regulation</keyword>
<dbReference type="PROSITE" id="PS00356">
    <property type="entry name" value="HTH_LACI_1"/>
    <property type="match status" value="1"/>
</dbReference>
<keyword evidence="4" id="KW-0804">Transcription</keyword>
<name>A0A1I4ZN56_9MICO</name>
<dbReference type="STRING" id="995034.SAMN05216219_0943"/>
<dbReference type="EMBL" id="FOVM01000002">
    <property type="protein sequence ID" value="SFN51694.1"/>
    <property type="molecule type" value="Genomic_DNA"/>
</dbReference>
<dbReference type="InterPro" id="IPR010982">
    <property type="entry name" value="Lambda_DNA-bd_dom_sf"/>
</dbReference>
<evidence type="ECO:0000313" key="7">
    <source>
        <dbReference type="Proteomes" id="UP000198867"/>
    </source>
</evidence>
<keyword evidence="3" id="KW-0238">DNA-binding</keyword>
<feature type="domain" description="HTH lacI-type" evidence="5">
    <location>
        <begin position="2"/>
        <end position="56"/>
    </location>
</feature>
<evidence type="ECO:0000256" key="2">
    <source>
        <dbReference type="ARBA" id="ARBA00023015"/>
    </source>
</evidence>
<sequence length="327" mass="34669">MPTIKDVARRAGVSLGTASRVLSGGGNTSPKARSQVQAAAAELNYIANGPARSLRSTRTNVLGLLVSDIRNPFFSEIAHAAEREAMRLGYTVLLANANEDETQADEYLRIFASQRIDGLLLAPQGPASPQLESMLKSGLPVVLLNRLVEGLDAPSFATDNSQGVGLVLDWLQTRGHRDVAFVGGPNSISTGAERMAAYRAGRESHGINTDDAFIDAGDFLADGAERAMMRILERGKRPTAVFGANGPTTLGALRALRWVLGASEASRVEVVSFDDLEWFEFVSPAISAVRHDAAAIGTAGVTGLLELIAGQPVASQRISTTFIDRSV</sequence>
<protein>
    <submittedName>
        <fullName evidence="6">Transcriptional regulator, LacI family</fullName>
    </submittedName>
</protein>
<evidence type="ECO:0000256" key="4">
    <source>
        <dbReference type="ARBA" id="ARBA00023163"/>
    </source>
</evidence>
<evidence type="ECO:0000256" key="1">
    <source>
        <dbReference type="ARBA" id="ARBA00022491"/>
    </source>
</evidence>
<reference evidence="7" key="1">
    <citation type="submission" date="2016-10" db="EMBL/GenBank/DDBJ databases">
        <authorList>
            <person name="Varghese N."/>
            <person name="Submissions S."/>
        </authorList>
    </citation>
    <scope>NUCLEOTIDE SEQUENCE [LARGE SCALE GENOMIC DNA]</scope>
    <source>
        <strain evidence="7">CGMCC 1.11101</strain>
    </source>
</reference>
<evidence type="ECO:0000259" key="5">
    <source>
        <dbReference type="PROSITE" id="PS50932"/>
    </source>
</evidence>